<organism evidence="6">
    <name type="scientific">Magallana gigas</name>
    <name type="common">Pacific oyster</name>
    <name type="synonym">Crassostrea gigas</name>
    <dbReference type="NCBI Taxonomy" id="29159"/>
    <lineage>
        <taxon>Eukaryota</taxon>
        <taxon>Metazoa</taxon>
        <taxon>Spiralia</taxon>
        <taxon>Lophotrochozoa</taxon>
        <taxon>Mollusca</taxon>
        <taxon>Bivalvia</taxon>
        <taxon>Autobranchia</taxon>
        <taxon>Pteriomorphia</taxon>
        <taxon>Ostreida</taxon>
        <taxon>Ostreoidea</taxon>
        <taxon>Ostreidae</taxon>
        <taxon>Magallana</taxon>
    </lineage>
</organism>
<dbReference type="GO" id="GO:0003677">
    <property type="term" value="F:DNA binding"/>
    <property type="evidence" value="ECO:0007669"/>
    <property type="project" value="UniProtKB-UniRule"/>
</dbReference>
<dbReference type="PANTHER" id="PTHR23080">
    <property type="entry name" value="THAP DOMAIN PROTEIN"/>
    <property type="match status" value="1"/>
</dbReference>
<name>K1QJ80_MAGGI</name>
<protein>
    <submittedName>
        <fullName evidence="6">Uncharacterized protein</fullName>
    </submittedName>
</protein>
<dbReference type="InterPro" id="IPR027806">
    <property type="entry name" value="HARBI1_dom"/>
</dbReference>
<comment type="cofactor">
    <cofactor evidence="1">
        <name>a divalent metal cation</name>
        <dbReference type="ChEBI" id="CHEBI:60240"/>
    </cofactor>
</comment>
<keyword evidence="3" id="KW-0863">Zinc-finger</keyword>
<evidence type="ECO:0000256" key="5">
    <source>
        <dbReference type="ARBA" id="ARBA00023125"/>
    </source>
</evidence>
<keyword evidence="5" id="KW-0238">DNA-binding</keyword>
<dbReference type="InterPro" id="IPR006612">
    <property type="entry name" value="THAP_Znf"/>
</dbReference>
<dbReference type="Pfam" id="PF05485">
    <property type="entry name" value="THAP"/>
    <property type="match status" value="1"/>
</dbReference>
<dbReference type="HOGENOM" id="CLU_1082791_0_0_1"/>
<sequence>MVKHCCWGTCRSDSRYAEGENMEGVSWFPFPKPITQLEKCQRWVKLCGRKNFTVANVNKSTYICSKHFLSGRPTEEHLDPIPAAGTSLDILRAQKRKRRVLVRVNSGNVLGPEEKKIKNDAFCLDVGANMEIAAEEAEETVVTCTSAHDEDVECVPVIKEMKDIPKRLSLGIFFLLFNSLKEKALRLSYWRGKETNLENHQKTRRIARARIHVERAIGRLKCFNILQGVIPLKLKPILDQVVCLCAALCNLDSQLVK</sequence>
<dbReference type="SUPFAM" id="SSF57716">
    <property type="entry name" value="Glucocorticoid receptor-like (DNA-binding domain)"/>
    <property type="match status" value="1"/>
</dbReference>
<evidence type="ECO:0000313" key="6">
    <source>
        <dbReference type="EMBL" id="EKC21691.1"/>
    </source>
</evidence>
<evidence type="ECO:0000256" key="1">
    <source>
        <dbReference type="ARBA" id="ARBA00001968"/>
    </source>
</evidence>
<reference evidence="6" key="1">
    <citation type="journal article" date="2012" name="Nature">
        <title>The oyster genome reveals stress adaptation and complexity of shell formation.</title>
        <authorList>
            <person name="Zhang G."/>
            <person name="Fang X."/>
            <person name="Guo X."/>
            <person name="Li L."/>
            <person name="Luo R."/>
            <person name="Xu F."/>
            <person name="Yang P."/>
            <person name="Zhang L."/>
            <person name="Wang X."/>
            <person name="Qi H."/>
            <person name="Xiong Z."/>
            <person name="Que H."/>
            <person name="Xie Y."/>
            <person name="Holland P.W."/>
            <person name="Paps J."/>
            <person name="Zhu Y."/>
            <person name="Wu F."/>
            <person name="Chen Y."/>
            <person name="Wang J."/>
            <person name="Peng C."/>
            <person name="Meng J."/>
            <person name="Yang L."/>
            <person name="Liu J."/>
            <person name="Wen B."/>
            <person name="Zhang N."/>
            <person name="Huang Z."/>
            <person name="Zhu Q."/>
            <person name="Feng Y."/>
            <person name="Mount A."/>
            <person name="Hedgecock D."/>
            <person name="Xu Z."/>
            <person name="Liu Y."/>
            <person name="Domazet-Loso T."/>
            <person name="Du Y."/>
            <person name="Sun X."/>
            <person name="Zhang S."/>
            <person name="Liu B."/>
            <person name="Cheng P."/>
            <person name="Jiang X."/>
            <person name="Li J."/>
            <person name="Fan D."/>
            <person name="Wang W."/>
            <person name="Fu W."/>
            <person name="Wang T."/>
            <person name="Wang B."/>
            <person name="Zhang J."/>
            <person name="Peng Z."/>
            <person name="Li Y."/>
            <person name="Li N."/>
            <person name="Wang J."/>
            <person name="Chen M."/>
            <person name="He Y."/>
            <person name="Tan F."/>
            <person name="Song X."/>
            <person name="Zheng Q."/>
            <person name="Huang R."/>
            <person name="Yang H."/>
            <person name="Du X."/>
            <person name="Chen L."/>
            <person name="Yang M."/>
            <person name="Gaffney P.M."/>
            <person name="Wang S."/>
            <person name="Luo L."/>
            <person name="She Z."/>
            <person name="Ming Y."/>
            <person name="Huang W."/>
            <person name="Zhang S."/>
            <person name="Huang B."/>
            <person name="Zhang Y."/>
            <person name="Qu T."/>
            <person name="Ni P."/>
            <person name="Miao G."/>
            <person name="Wang J."/>
            <person name="Wang Q."/>
            <person name="Steinberg C.E."/>
            <person name="Wang H."/>
            <person name="Li N."/>
            <person name="Qian L."/>
            <person name="Zhang G."/>
            <person name="Li Y."/>
            <person name="Yang H."/>
            <person name="Liu X."/>
            <person name="Wang J."/>
            <person name="Yin Y."/>
            <person name="Wang J."/>
        </authorList>
    </citation>
    <scope>NUCLEOTIDE SEQUENCE [LARGE SCALE GENOMIC DNA]</scope>
    <source>
        <strain evidence="6">05x7-T-G4-1.051#20</strain>
    </source>
</reference>
<dbReference type="Pfam" id="PF13359">
    <property type="entry name" value="DDE_Tnp_4"/>
    <property type="match status" value="1"/>
</dbReference>
<keyword evidence="4" id="KW-0862">Zinc</keyword>
<dbReference type="SMART" id="SM00980">
    <property type="entry name" value="THAP"/>
    <property type="match status" value="1"/>
</dbReference>
<dbReference type="EMBL" id="JH816422">
    <property type="protein sequence ID" value="EKC21691.1"/>
    <property type="molecule type" value="Genomic_DNA"/>
</dbReference>
<evidence type="ECO:0000256" key="3">
    <source>
        <dbReference type="ARBA" id="ARBA00022771"/>
    </source>
</evidence>
<dbReference type="InParanoid" id="K1QJ80"/>
<dbReference type="GO" id="GO:0008270">
    <property type="term" value="F:zinc ion binding"/>
    <property type="evidence" value="ECO:0007669"/>
    <property type="project" value="UniProtKB-KW"/>
</dbReference>
<accession>K1QJ80</accession>
<keyword evidence="2" id="KW-0479">Metal-binding</keyword>
<proteinExistence type="predicted"/>
<dbReference type="PROSITE" id="PS50950">
    <property type="entry name" value="ZF_THAP"/>
    <property type="match status" value="1"/>
</dbReference>
<evidence type="ECO:0000256" key="4">
    <source>
        <dbReference type="ARBA" id="ARBA00022833"/>
    </source>
</evidence>
<evidence type="ECO:0000256" key="2">
    <source>
        <dbReference type="ARBA" id="ARBA00022723"/>
    </source>
</evidence>
<gene>
    <name evidence="6" type="ORF">CGI_10003501</name>
</gene>
<dbReference type="AlphaFoldDB" id="K1QJ80"/>